<dbReference type="InParanoid" id="F0ZMD4"/>
<dbReference type="KEGG" id="dpp:DICPUDRAFT_79367"/>
<dbReference type="Pfam" id="PF00237">
    <property type="entry name" value="Ribosomal_L22"/>
    <property type="match status" value="1"/>
</dbReference>
<evidence type="ECO:0000256" key="1">
    <source>
        <dbReference type="ARBA" id="ARBA00009451"/>
    </source>
</evidence>
<comment type="similarity">
    <text evidence="1 4">Belongs to the universal ribosomal protein uL22 family.</text>
</comment>
<dbReference type="FunCoup" id="F0ZMD4">
    <property type="interactions" value="198"/>
</dbReference>
<dbReference type="GO" id="GO:0003735">
    <property type="term" value="F:structural constituent of ribosome"/>
    <property type="evidence" value="ECO:0000318"/>
    <property type="project" value="GO_Central"/>
</dbReference>
<dbReference type="Gene3D" id="3.90.470.10">
    <property type="entry name" value="Ribosomal protein L22/L17"/>
    <property type="match status" value="1"/>
</dbReference>
<dbReference type="SUPFAM" id="SSF54843">
    <property type="entry name" value="Ribosomal protein L22"/>
    <property type="match status" value="1"/>
</dbReference>
<dbReference type="OMA" id="THAKYDG"/>
<dbReference type="Proteomes" id="UP000001064">
    <property type="component" value="Unassembled WGS sequence"/>
</dbReference>
<dbReference type="EMBL" id="GL871079">
    <property type="protein sequence ID" value="EGC34897.1"/>
    <property type="molecule type" value="Genomic_DNA"/>
</dbReference>
<keyword evidence="3 4" id="KW-0687">Ribonucleoprotein</keyword>
<dbReference type="FunFam" id="3.90.470.10:FF:000033">
    <property type="entry name" value="Probable 39S ribosomal protein L22, mitochondrial"/>
    <property type="match status" value="1"/>
</dbReference>
<gene>
    <name evidence="5" type="ORF">DICPUDRAFT_79367</name>
</gene>
<dbReference type="InterPro" id="IPR047867">
    <property type="entry name" value="Ribosomal_uL22_bac/org-type"/>
</dbReference>
<dbReference type="InterPro" id="IPR036394">
    <property type="entry name" value="Ribosomal_uL22_sf"/>
</dbReference>
<dbReference type="GO" id="GO:0015934">
    <property type="term" value="C:large ribosomal subunit"/>
    <property type="evidence" value="ECO:0000318"/>
    <property type="project" value="GO_Central"/>
</dbReference>
<dbReference type="GO" id="GO:0006412">
    <property type="term" value="P:translation"/>
    <property type="evidence" value="ECO:0000318"/>
    <property type="project" value="GO_Central"/>
</dbReference>
<proteinExistence type="inferred from homology"/>
<dbReference type="GeneID" id="10501990"/>
<evidence type="ECO:0008006" key="7">
    <source>
        <dbReference type="Google" id="ProtNLM"/>
    </source>
</evidence>
<name>F0ZMD4_DICPU</name>
<keyword evidence="6" id="KW-1185">Reference proteome</keyword>
<dbReference type="eggNOG" id="KOG1711">
    <property type="taxonomic scope" value="Eukaryota"/>
</dbReference>
<dbReference type="OrthoDB" id="416470at2759"/>
<keyword evidence="2 4" id="KW-0689">Ribosomal protein</keyword>
<dbReference type="PANTHER" id="PTHR13501">
    <property type="entry name" value="CHLOROPLAST 50S RIBOSOMAL PROTEIN L22-RELATED"/>
    <property type="match status" value="1"/>
</dbReference>
<evidence type="ECO:0000256" key="4">
    <source>
        <dbReference type="RuleBase" id="RU004005"/>
    </source>
</evidence>
<dbReference type="PANTHER" id="PTHR13501:SF10">
    <property type="entry name" value="LARGE RIBOSOMAL SUBUNIT PROTEIN UL22M"/>
    <property type="match status" value="1"/>
</dbReference>
<dbReference type="InterPro" id="IPR001063">
    <property type="entry name" value="Ribosomal_uL22"/>
</dbReference>
<dbReference type="AlphaFoldDB" id="F0ZMD4"/>
<reference evidence="6" key="1">
    <citation type="journal article" date="2011" name="Genome Biol.">
        <title>Comparative genomics of the social amoebae Dictyostelium discoideum and Dictyostelium purpureum.</title>
        <authorList>
            <consortium name="US DOE Joint Genome Institute (JGI-PGF)"/>
            <person name="Sucgang R."/>
            <person name="Kuo A."/>
            <person name="Tian X."/>
            <person name="Salerno W."/>
            <person name="Parikh A."/>
            <person name="Feasley C.L."/>
            <person name="Dalin E."/>
            <person name="Tu H."/>
            <person name="Huang E."/>
            <person name="Barry K."/>
            <person name="Lindquist E."/>
            <person name="Shapiro H."/>
            <person name="Bruce D."/>
            <person name="Schmutz J."/>
            <person name="Salamov A."/>
            <person name="Fey P."/>
            <person name="Gaudet P."/>
            <person name="Anjard C."/>
            <person name="Babu M.M."/>
            <person name="Basu S."/>
            <person name="Bushmanova Y."/>
            <person name="van der Wel H."/>
            <person name="Katoh-Kurasawa M."/>
            <person name="Dinh C."/>
            <person name="Coutinho P.M."/>
            <person name="Saito T."/>
            <person name="Elias M."/>
            <person name="Schaap P."/>
            <person name="Kay R.R."/>
            <person name="Henrissat B."/>
            <person name="Eichinger L."/>
            <person name="Rivero F."/>
            <person name="Putnam N.H."/>
            <person name="West C.M."/>
            <person name="Loomis W.F."/>
            <person name="Chisholm R.L."/>
            <person name="Shaulsky G."/>
            <person name="Strassmann J.E."/>
            <person name="Queller D.C."/>
            <person name="Kuspa A."/>
            <person name="Grigoriev I.V."/>
        </authorList>
    </citation>
    <scope>NUCLEOTIDE SEQUENCE [LARGE SCALE GENOMIC DNA]</scope>
    <source>
        <strain evidence="6">QSDP1</strain>
    </source>
</reference>
<accession>F0ZMD4</accession>
<evidence type="ECO:0000256" key="3">
    <source>
        <dbReference type="ARBA" id="ARBA00023274"/>
    </source>
</evidence>
<protein>
    <recommendedName>
        <fullName evidence="7">Ribosomal protein L22</fullName>
    </recommendedName>
</protein>
<evidence type="ECO:0000313" key="5">
    <source>
        <dbReference type="EMBL" id="EGC34897.1"/>
    </source>
</evidence>
<organism evidence="5 6">
    <name type="scientific">Dictyostelium purpureum</name>
    <name type="common">Slime mold</name>
    <dbReference type="NCBI Taxonomy" id="5786"/>
    <lineage>
        <taxon>Eukaryota</taxon>
        <taxon>Amoebozoa</taxon>
        <taxon>Evosea</taxon>
        <taxon>Eumycetozoa</taxon>
        <taxon>Dictyostelia</taxon>
        <taxon>Dictyosteliales</taxon>
        <taxon>Dictyosteliaceae</taxon>
        <taxon>Dictyostelium</taxon>
    </lineage>
</organism>
<evidence type="ECO:0000313" key="6">
    <source>
        <dbReference type="Proteomes" id="UP000001064"/>
    </source>
</evidence>
<evidence type="ECO:0000256" key="2">
    <source>
        <dbReference type="ARBA" id="ARBA00022980"/>
    </source>
</evidence>
<sequence>MNHLIRSISNVSLRNTTNKLYIAPRVFGNNNRGFVTISNNKLFEDKNNTLNIRNNSTSNIFSQAIKTTQEIEQKKLLEEKEDKKEKTIKIDINNNENTVTITLKKLTYSQWKLQALFKAIRGLSYKEAIAQLSFCTKKPSKIIRGLIQQAAHIAETKKNMDPDRLIVNQIWLGHAFYVKSYLFQGRGHAGVVRKPRCHVTVQVKEVPFVEGEKKLGKFGKKHITYEKYNGTFQK</sequence>
<dbReference type="VEuPathDB" id="AmoebaDB:DICPUDRAFT_79367"/>
<dbReference type="RefSeq" id="XP_003288589.1">
    <property type="nucleotide sequence ID" value="XM_003288541.1"/>
</dbReference>
<dbReference type="STRING" id="5786.F0ZMD4"/>